<dbReference type="PANTHER" id="PTHR43441">
    <property type="entry name" value="RIBOSOMAL-PROTEIN-SERINE ACETYLTRANSFERASE"/>
    <property type="match status" value="1"/>
</dbReference>
<dbReference type="GO" id="GO:0008999">
    <property type="term" value="F:protein-N-terminal-alanine acetyltransferase activity"/>
    <property type="evidence" value="ECO:0007669"/>
    <property type="project" value="TreeGrafter"/>
</dbReference>
<evidence type="ECO:0000256" key="1">
    <source>
        <dbReference type="SAM" id="MobiDB-lite"/>
    </source>
</evidence>
<evidence type="ECO:0000313" key="3">
    <source>
        <dbReference type="EMBL" id="AJE82199.1"/>
    </source>
</evidence>
<dbReference type="GO" id="GO:1990189">
    <property type="term" value="F:protein N-terminal-serine acetyltransferase activity"/>
    <property type="evidence" value="ECO:0007669"/>
    <property type="project" value="TreeGrafter"/>
</dbReference>
<feature type="compositionally biased region" description="Basic and acidic residues" evidence="1">
    <location>
        <begin position="41"/>
        <end position="50"/>
    </location>
</feature>
<dbReference type="PANTHER" id="PTHR43441:SF11">
    <property type="entry name" value="RIBOSOMAL-PROTEIN-SERINE ACETYLTRANSFERASE"/>
    <property type="match status" value="1"/>
</dbReference>
<gene>
    <name evidence="3" type="ORF">SLNWT_1823</name>
</gene>
<evidence type="ECO:0000259" key="2">
    <source>
        <dbReference type="PROSITE" id="PS51186"/>
    </source>
</evidence>
<dbReference type="SUPFAM" id="SSF55729">
    <property type="entry name" value="Acyl-CoA N-acyltransferases (Nat)"/>
    <property type="match status" value="1"/>
</dbReference>
<dbReference type="GO" id="GO:0005737">
    <property type="term" value="C:cytoplasm"/>
    <property type="evidence" value="ECO:0007669"/>
    <property type="project" value="TreeGrafter"/>
</dbReference>
<dbReference type="InterPro" id="IPR016181">
    <property type="entry name" value="Acyl_CoA_acyltransferase"/>
</dbReference>
<dbReference type="PROSITE" id="PS51186">
    <property type="entry name" value="GNAT"/>
    <property type="match status" value="1"/>
</dbReference>
<dbReference type="Gene3D" id="3.40.630.30">
    <property type="match status" value="1"/>
</dbReference>
<accession>A0A0B5EKZ4</accession>
<dbReference type="Proteomes" id="UP000031523">
    <property type="component" value="Chromosome"/>
</dbReference>
<feature type="domain" description="N-acetyltransferase" evidence="2">
    <location>
        <begin position="10"/>
        <end position="174"/>
    </location>
</feature>
<dbReference type="KEGG" id="sals:SLNWT_1823"/>
<name>A0A0B5EKZ4_STRA4</name>
<dbReference type="Pfam" id="PF13302">
    <property type="entry name" value="Acetyltransf_3"/>
    <property type="match status" value="1"/>
</dbReference>
<dbReference type="EMBL" id="CP010519">
    <property type="protein sequence ID" value="AJE82199.1"/>
    <property type="molecule type" value="Genomic_DNA"/>
</dbReference>
<organism evidence="3 4">
    <name type="scientific">Streptomyces albus (strain ATCC 21838 / DSM 41398 / FERM P-419 / JCM 4703 / NBRC 107858)</name>
    <dbReference type="NCBI Taxonomy" id="1081613"/>
    <lineage>
        <taxon>Bacteria</taxon>
        <taxon>Bacillati</taxon>
        <taxon>Actinomycetota</taxon>
        <taxon>Actinomycetes</taxon>
        <taxon>Kitasatosporales</taxon>
        <taxon>Streptomycetaceae</taxon>
        <taxon>Streptomyces</taxon>
    </lineage>
</organism>
<proteinExistence type="predicted"/>
<sequence>MTSFWTGERVRLRAIEPEDWTALRRFAEDEERLGDVLHPPRSAEGHRARAQEQSAAAPDDDRFSLAVEDLGTGEMVGALGSHHADRRAGCFDDGVTIGAAHRRKGYAAEAVTLLLRFMFTEQRYHKCAARVFASNEPSLTLHHRLGFTEEGRLREHVYLAGRHQDLVMMGLPAREFAVIDTAGGG</sequence>
<evidence type="ECO:0000313" key="4">
    <source>
        <dbReference type="Proteomes" id="UP000031523"/>
    </source>
</evidence>
<feature type="region of interest" description="Disordered" evidence="1">
    <location>
        <begin position="34"/>
        <end position="59"/>
    </location>
</feature>
<keyword evidence="4" id="KW-1185">Reference proteome</keyword>
<dbReference type="InterPro" id="IPR051908">
    <property type="entry name" value="Ribosomal_N-acetyltransferase"/>
</dbReference>
<dbReference type="InterPro" id="IPR000182">
    <property type="entry name" value="GNAT_dom"/>
</dbReference>
<keyword evidence="3" id="KW-0808">Transferase</keyword>
<protein>
    <submittedName>
        <fullName evidence="3">Putative acetyltransferase</fullName>
    </submittedName>
</protein>
<reference evidence="3 4" key="1">
    <citation type="submission" date="2015-01" db="EMBL/GenBank/DDBJ databases">
        <title>Enhanced salinomycin production by adjusting the supply of polyketide extender units in Streptomyce albus DSM 41398.</title>
        <authorList>
            <person name="Lu C."/>
        </authorList>
    </citation>
    <scope>NUCLEOTIDE SEQUENCE [LARGE SCALE GENOMIC DNA]</scope>
    <source>
        <strain evidence="4">ATCC 21838 / DSM 41398 / FERM P-419 / JCM 4703 / NBRC 107858</strain>
    </source>
</reference>
<dbReference type="AlphaFoldDB" id="A0A0B5EKZ4"/>